<evidence type="ECO:0000256" key="1">
    <source>
        <dbReference type="SAM" id="SignalP"/>
    </source>
</evidence>
<dbReference type="Gene3D" id="3.90.190.10">
    <property type="entry name" value="Protein tyrosine phosphatase superfamily"/>
    <property type="match status" value="1"/>
</dbReference>
<evidence type="ECO:0000313" key="2">
    <source>
        <dbReference type="EMBL" id="MFC4961412.1"/>
    </source>
</evidence>
<reference evidence="3" key="1">
    <citation type="journal article" date="2019" name="Int. J. Syst. Evol. Microbiol.">
        <title>The Global Catalogue of Microorganisms (GCM) 10K type strain sequencing project: providing services to taxonomists for standard genome sequencing and annotation.</title>
        <authorList>
            <consortium name="The Broad Institute Genomics Platform"/>
            <consortium name="The Broad Institute Genome Sequencing Center for Infectious Disease"/>
            <person name="Wu L."/>
            <person name="Ma J."/>
        </authorList>
    </citation>
    <scope>NUCLEOTIDE SEQUENCE [LARGE SCALE GENOMIC DNA]</scope>
    <source>
        <strain evidence="3">CCM 7224</strain>
    </source>
</reference>
<dbReference type="Proteomes" id="UP001595834">
    <property type="component" value="Unassembled WGS sequence"/>
</dbReference>
<feature type="signal peptide" evidence="1">
    <location>
        <begin position="1"/>
        <end position="36"/>
    </location>
</feature>
<dbReference type="SUPFAM" id="SSF52799">
    <property type="entry name" value="(Phosphotyrosine protein) phosphatases II"/>
    <property type="match status" value="1"/>
</dbReference>
<evidence type="ECO:0000313" key="3">
    <source>
        <dbReference type="Proteomes" id="UP001595834"/>
    </source>
</evidence>
<organism evidence="2 3">
    <name type="scientific">Streptomyces mauvecolor</name>
    <dbReference type="NCBI Taxonomy" id="58345"/>
    <lineage>
        <taxon>Bacteria</taxon>
        <taxon>Bacillati</taxon>
        <taxon>Actinomycetota</taxon>
        <taxon>Actinomycetes</taxon>
        <taxon>Kitasatosporales</taxon>
        <taxon>Streptomycetaceae</taxon>
        <taxon>Streptomyces</taxon>
    </lineage>
</organism>
<protein>
    <submittedName>
        <fullName evidence="2">Tyrosine-protein phosphatase</fullName>
    </submittedName>
</protein>
<gene>
    <name evidence="2" type="ORF">ACFPFX_34495</name>
</gene>
<dbReference type="InterPro" id="IPR026893">
    <property type="entry name" value="Tyr/Ser_Pase_IphP-type"/>
</dbReference>
<dbReference type="Pfam" id="PF13350">
    <property type="entry name" value="Y_phosphatase3"/>
    <property type="match status" value="1"/>
</dbReference>
<dbReference type="RefSeq" id="WP_344380365.1">
    <property type="nucleotide sequence ID" value="NZ_BAAASQ010000042.1"/>
</dbReference>
<dbReference type="EMBL" id="JBHSIZ010000046">
    <property type="protein sequence ID" value="MFC4961412.1"/>
    <property type="molecule type" value="Genomic_DNA"/>
</dbReference>
<keyword evidence="1" id="KW-0732">Signal</keyword>
<dbReference type="InterPro" id="IPR016130">
    <property type="entry name" value="Tyr_Pase_AS"/>
</dbReference>
<keyword evidence="3" id="KW-1185">Reference proteome</keyword>
<comment type="caution">
    <text evidence="2">The sequence shown here is derived from an EMBL/GenBank/DDBJ whole genome shotgun (WGS) entry which is preliminary data.</text>
</comment>
<dbReference type="PROSITE" id="PS00383">
    <property type="entry name" value="TYR_PHOSPHATASE_1"/>
    <property type="match status" value="1"/>
</dbReference>
<dbReference type="InterPro" id="IPR029021">
    <property type="entry name" value="Prot-tyrosine_phosphatase-like"/>
</dbReference>
<sequence length="314" mass="33715">MNHHYHYHDRSVRKVTRARAATAVVAAILAVGAPMAEPAVAVGGVAHRLEASPIHQVVLQGAVNVRDLGGYWTYDGKQVRYGGAYRADALNKATDADVTTLSRLGLREVVDFRVPLELQYDGPDRLPAGLAPTARPVSDSGLYAQMLAAIGSRDPAKQDAMLGHGKAEALMRTVYQDFVSDPASRAQFGSTLKDLAAGRGPLLFHCTSGKDRTGWESYVLLRALGVPDATAQQDYLASNGFRAAADAALRAGLKQSGMMQNPDLLIPLQEVRLDYLDAALAQLSSQYGDLYGYLTQGLGLSLRDLAALRSRLVN</sequence>
<name>A0ABV9UZ45_9ACTN</name>
<proteinExistence type="predicted"/>
<feature type="chain" id="PRO_5045417310" evidence="1">
    <location>
        <begin position="37"/>
        <end position="314"/>
    </location>
</feature>
<accession>A0ABV9UZ45</accession>